<dbReference type="Ensembl" id="ENSSAUT00010011253.1">
    <property type="protein sequence ID" value="ENSSAUP00010010602.1"/>
    <property type="gene ID" value="ENSSAUG00010005117.1"/>
</dbReference>
<dbReference type="RefSeq" id="XP_030287003.1">
    <property type="nucleotide sequence ID" value="XM_030431143.1"/>
</dbReference>
<dbReference type="InParanoid" id="A0A671UA41"/>
<evidence type="ECO:0000313" key="13">
    <source>
        <dbReference type="Proteomes" id="UP000472265"/>
    </source>
</evidence>
<feature type="domain" description="C2H2-type" evidence="11">
    <location>
        <begin position="753"/>
        <end position="780"/>
    </location>
</feature>
<feature type="region of interest" description="Disordered" evidence="10">
    <location>
        <begin position="419"/>
        <end position="472"/>
    </location>
</feature>
<feature type="compositionally biased region" description="Basic residues" evidence="10">
    <location>
        <begin position="668"/>
        <end position="690"/>
    </location>
</feature>
<evidence type="ECO:0000256" key="5">
    <source>
        <dbReference type="ARBA" id="ARBA00022833"/>
    </source>
</evidence>
<evidence type="ECO:0000256" key="6">
    <source>
        <dbReference type="ARBA" id="ARBA00023242"/>
    </source>
</evidence>
<dbReference type="PANTHER" id="PTHR23226:SF416">
    <property type="entry name" value="FI01424P"/>
    <property type="match status" value="1"/>
</dbReference>
<dbReference type="GO" id="GO:0000981">
    <property type="term" value="F:DNA-binding transcription factor activity, RNA polymerase II-specific"/>
    <property type="evidence" value="ECO:0007669"/>
    <property type="project" value="TreeGrafter"/>
</dbReference>
<reference evidence="12" key="2">
    <citation type="submission" date="2025-08" db="UniProtKB">
        <authorList>
            <consortium name="Ensembl"/>
        </authorList>
    </citation>
    <scope>IDENTIFICATION</scope>
</reference>
<dbReference type="InterPro" id="IPR036236">
    <property type="entry name" value="Znf_C2H2_sf"/>
</dbReference>
<feature type="domain" description="C2H2-type" evidence="11">
    <location>
        <begin position="809"/>
        <end position="836"/>
    </location>
</feature>
<reference evidence="12" key="3">
    <citation type="submission" date="2025-09" db="UniProtKB">
        <authorList>
            <consortium name="Ensembl"/>
        </authorList>
    </citation>
    <scope>IDENTIFICATION</scope>
</reference>
<protein>
    <recommendedName>
        <fullName evidence="7">Zinc finger protein 865</fullName>
    </recommendedName>
</protein>
<evidence type="ECO:0000256" key="4">
    <source>
        <dbReference type="ARBA" id="ARBA00022771"/>
    </source>
</evidence>
<keyword evidence="3" id="KW-0677">Repeat</keyword>
<evidence type="ECO:0000256" key="8">
    <source>
        <dbReference type="PROSITE-ProRule" id="PRU00042"/>
    </source>
</evidence>
<dbReference type="GO" id="GO:0000978">
    <property type="term" value="F:RNA polymerase II cis-regulatory region sequence-specific DNA binding"/>
    <property type="evidence" value="ECO:0007669"/>
    <property type="project" value="TreeGrafter"/>
</dbReference>
<dbReference type="PROSITE" id="PS00028">
    <property type="entry name" value="ZINC_FINGER_C2H2_1"/>
    <property type="match status" value="6"/>
</dbReference>
<dbReference type="FunFam" id="3.30.160.60:FF:000145">
    <property type="entry name" value="Zinc finger protein 574"/>
    <property type="match status" value="1"/>
</dbReference>
<dbReference type="GeneTree" id="ENSGT00940000164868"/>
<name>A0A671UA41_SPAAU</name>
<gene>
    <name evidence="12" type="primary">LOC115589952</name>
</gene>
<feature type="region of interest" description="Disordered" evidence="10">
    <location>
        <begin position="641"/>
        <end position="698"/>
    </location>
</feature>
<evidence type="ECO:0000256" key="10">
    <source>
        <dbReference type="SAM" id="MobiDB-lite"/>
    </source>
</evidence>
<keyword evidence="6" id="KW-0539">Nucleus</keyword>
<dbReference type="FunFam" id="3.30.160.60:FF:000100">
    <property type="entry name" value="Zinc finger 45-like"/>
    <property type="match status" value="1"/>
</dbReference>
<feature type="region of interest" description="Disordered" evidence="10">
    <location>
        <begin position="582"/>
        <end position="624"/>
    </location>
</feature>
<dbReference type="OMA" id="HELMCPR"/>
<dbReference type="GO" id="GO:0005634">
    <property type="term" value="C:nucleus"/>
    <property type="evidence" value="ECO:0007669"/>
    <property type="project" value="UniProtKB-SubCell"/>
</dbReference>
<dbReference type="GO" id="GO:0008270">
    <property type="term" value="F:zinc ion binding"/>
    <property type="evidence" value="ECO:0007669"/>
    <property type="project" value="UniProtKB-KW"/>
</dbReference>
<dbReference type="OrthoDB" id="8948239at2759"/>
<dbReference type="AlphaFoldDB" id="A0A671UA41"/>
<dbReference type="InterPro" id="IPR013087">
    <property type="entry name" value="Znf_C2H2_type"/>
</dbReference>
<keyword evidence="5" id="KW-0862">Zinc</keyword>
<feature type="region of interest" description="Disordered" evidence="10">
    <location>
        <begin position="277"/>
        <end position="328"/>
    </location>
</feature>
<accession>A0A671UA41</accession>
<dbReference type="SUPFAM" id="SSF57667">
    <property type="entry name" value="beta-beta-alpha zinc fingers"/>
    <property type="match status" value="4"/>
</dbReference>
<evidence type="ECO:0000259" key="11">
    <source>
        <dbReference type="PROSITE" id="PS50157"/>
    </source>
</evidence>
<keyword evidence="13" id="KW-1185">Reference proteome</keyword>
<dbReference type="Pfam" id="PF23561">
    <property type="entry name" value="zf-C2H2_15"/>
    <property type="match status" value="1"/>
</dbReference>
<feature type="domain" description="C2H2-type" evidence="11">
    <location>
        <begin position="781"/>
        <end position="808"/>
    </location>
</feature>
<dbReference type="PANTHER" id="PTHR23226">
    <property type="entry name" value="ZINC FINGER AND SCAN DOMAIN-CONTAINING"/>
    <property type="match status" value="1"/>
</dbReference>
<evidence type="ECO:0000256" key="1">
    <source>
        <dbReference type="ARBA" id="ARBA00004123"/>
    </source>
</evidence>
<evidence type="ECO:0000256" key="3">
    <source>
        <dbReference type="ARBA" id="ARBA00022737"/>
    </source>
</evidence>
<evidence type="ECO:0000313" key="12">
    <source>
        <dbReference type="Ensembl" id="ENSSAUP00010010602.1"/>
    </source>
</evidence>
<dbReference type="Pfam" id="PF00096">
    <property type="entry name" value="zf-C2H2"/>
    <property type="match status" value="3"/>
</dbReference>
<evidence type="ECO:0000256" key="7">
    <source>
        <dbReference type="ARBA" id="ARBA00068876"/>
    </source>
</evidence>
<feature type="compositionally biased region" description="Polar residues" evidence="10">
    <location>
        <begin position="284"/>
        <end position="308"/>
    </location>
</feature>
<proteinExistence type="predicted"/>
<feature type="domain" description="C2H2-type" evidence="11">
    <location>
        <begin position="897"/>
        <end position="924"/>
    </location>
</feature>
<comment type="subcellular location">
    <subcellularLocation>
        <location evidence="1">Nucleus</location>
    </subcellularLocation>
</comment>
<keyword evidence="2" id="KW-0479">Metal-binding</keyword>
<dbReference type="Pfam" id="PF13912">
    <property type="entry name" value="zf-C2H2_6"/>
    <property type="match status" value="1"/>
</dbReference>
<organism evidence="12 13">
    <name type="scientific">Sparus aurata</name>
    <name type="common">Gilthead sea bream</name>
    <dbReference type="NCBI Taxonomy" id="8175"/>
    <lineage>
        <taxon>Eukaryota</taxon>
        <taxon>Metazoa</taxon>
        <taxon>Chordata</taxon>
        <taxon>Craniata</taxon>
        <taxon>Vertebrata</taxon>
        <taxon>Euteleostomi</taxon>
        <taxon>Actinopterygii</taxon>
        <taxon>Neopterygii</taxon>
        <taxon>Teleostei</taxon>
        <taxon>Neoteleostei</taxon>
        <taxon>Acanthomorphata</taxon>
        <taxon>Eupercaria</taxon>
        <taxon>Spariformes</taxon>
        <taxon>Sparidae</taxon>
        <taxon>Sparus</taxon>
    </lineage>
</organism>
<feature type="domain" description="C2H2-type" evidence="11">
    <location>
        <begin position="837"/>
        <end position="864"/>
    </location>
</feature>
<dbReference type="FunFam" id="3.30.160.60:FF:000446">
    <property type="entry name" value="Zinc finger protein"/>
    <property type="match status" value="1"/>
</dbReference>
<keyword evidence="9" id="KW-0175">Coiled coil</keyword>
<feature type="compositionally biased region" description="Basic and acidic residues" evidence="10">
    <location>
        <begin position="649"/>
        <end position="667"/>
    </location>
</feature>
<evidence type="ECO:0000256" key="9">
    <source>
        <dbReference type="SAM" id="Coils"/>
    </source>
</evidence>
<sequence length="943" mass="107530">MEAESAAGSSSMSKAEILRGVVAEKLTTAALEILAVVERTVAGYEEEASGLRQEIDRQSRQLELLLQPRVKLERIDDEFPVCDPTAGGGTEEEQQHKPEPKTWSLCVSVADVEDGESLGPVCFSEAPMEEEDEEDQERLTEPDYEVASRLQTPTVQSVGKKRSTPRIRQSQDHIDLRMRILEDSKIKVLSVEVYKKYPVRELRCPRGLQEPDFLDLLRSTFPQLAAREPFDVLTSDRSKRLHPLRLETLTPEEIYRSVRSTGHSALYIQLKTQEELKSTAEELNPSQRNDAAAGSPSSPDRTRISSPRVQPDRRNPGRTRTSEPQNPVRLRVRILEDSQVDVLTPYALQKFPPRELRCPPGLQEPDFLDLLRSTFPQLAAQKPFDFFTIDQTMTLRPLRAETWTPEEIHRTAGRSGVYIRLKRPDEVQTAGEDPPQRREDASGSPSADQLRPNTRVEPDRTKPGSPQITDPQNHVDLRICILEDSQIDVLSPSVYKKYPVLELQVRHGLQEPDFLDLLRSTFPQLAAQKPFDLFTSDRSKRLHPLRVQTLTPEEIYRSVRLNGAGNSALYIRLKAEDESWEEELHPADAVDDSSSTSDQTWLNMSSRSQHEDMESENEEDVGSKSAVGRLWSLLVLSEDNRDGAPVSDDDWKLDKSENHVKDKEPKKTTTRRRKKRKIRIKPKGWRRRQQRQPTDSDPLSCKVCQVLRRSTNMLIRHAWSHVDDPERLCGVCGERPESVDELRNHLQGHQKTHCCDICGKSFLTVVGLNGHVAHHNGQKPHKCHICHKAFVHAWVLKSHMRRHSADKLLKCDLCPKSYNSEAKYLQHKLIHKGEKPRRCYTCGKTFASLEMLSKHLSTHAAETSSGAALTCQICSKTFKAKHALKVHMRVHTGEKPFSCPICRRAFSYKHCMRRHMKMHDDGETEAQILSDRLKATKSVKHVR</sequence>
<dbReference type="SMART" id="SM00355">
    <property type="entry name" value="ZnF_C2H2"/>
    <property type="match status" value="8"/>
</dbReference>
<dbReference type="GeneID" id="115589952"/>
<dbReference type="InterPro" id="IPR056436">
    <property type="entry name" value="Znf-C2H2_ZIC1-5/GLI1-3-like"/>
</dbReference>
<reference evidence="12" key="1">
    <citation type="submission" date="2021-04" db="EMBL/GenBank/DDBJ databases">
        <authorList>
            <consortium name="Wellcome Sanger Institute Data Sharing"/>
        </authorList>
    </citation>
    <scope>NUCLEOTIDE SEQUENCE [LARGE SCALE GENOMIC DNA]</scope>
</reference>
<dbReference type="Gene3D" id="3.30.160.60">
    <property type="entry name" value="Classic Zinc Finger"/>
    <property type="match status" value="7"/>
</dbReference>
<keyword evidence="4 8" id="KW-0863">Zinc-finger</keyword>
<feature type="coiled-coil region" evidence="9">
    <location>
        <begin position="34"/>
        <end position="61"/>
    </location>
</feature>
<evidence type="ECO:0000256" key="2">
    <source>
        <dbReference type="ARBA" id="ARBA00022723"/>
    </source>
</evidence>
<dbReference type="PROSITE" id="PS50157">
    <property type="entry name" value="ZINC_FINGER_C2H2_2"/>
    <property type="match status" value="6"/>
</dbReference>
<feature type="domain" description="C2H2-type" evidence="11">
    <location>
        <begin position="869"/>
        <end position="896"/>
    </location>
</feature>
<dbReference type="Proteomes" id="UP000472265">
    <property type="component" value="Chromosome 10"/>
</dbReference>